<evidence type="ECO:0000313" key="2">
    <source>
        <dbReference type="Proteomes" id="UP001150217"/>
    </source>
</evidence>
<evidence type="ECO:0000313" key="1">
    <source>
        <dbReference type="EMBL" id="KAJ4496524.1"/>
    </source>
</evidence>
<protein>
    <submittedName>
        <fullName evidence="1">Uncharacterized protein</fullName>
    </submittedName>
</protein>
<accession>A0ABQ8VJD9</accession>
<reference evidence="1" key="1">
    <citation type="submission" date="2022-08" db="EMBL/GenBank/DDBJ databases">
        <title>A Global Phylogenomic Analysis of the Shiitake Genus Lentinula.</title>
        <authorList>
            <consortium name="DOE Joint Genome Institute"/>
            <person name="Sierra-Patev S."/>
            <person name="Min B."/>
            <person name="Naranjo-Ortiz M."/>
            <person name="Looney B."/>
            <person name="Konkel Z."/>
            <person name="Slot J.C."/>
            <person name="Sakamoto Y."/>
            <person name="Steenwyk J.L."/>
            <person name="Rokas A."/>
            <person name="Carro J."/>
            <person name="Camarero S."/>
            <person name="Ferreira P."/>
            <person name="Molpeceres G."/>
            <person name="Ruiz-Duenas F.J."/>
            <person name="Serrano A."/>
            <person name="Henrissat B."/>
            <person name="Drula E."/>
            <person name="Hughes K.W."/>
            <person name="Mata J.L."/>
            <person name="Ishikawa N.K."/>
            <person name="Vargas-Isla R."/>
            <person name="Ushijima S."/>
            <person name="Smith C.A."/>
            <person name="Ahrendt S."/>
            <person name="Andreopoulos W."/>
            <person name="He G."/>
            <person name="Labutti K."/>
            <person name="Lipzen A."/>
            <person name="Ng V."/>
            <person name="Riley R."/>
            <person name="Sandor L."/>
            <person name="Barry K."/>
            <person name="Martinez A.T."/>
            <person name="Xiao Y."/>
            <person name="Gibbons J.G."/>
            <person name="Terashima K."/>
            <person name="Grigoriev I.V."/>
            <person name="Hibbett D.S."/>
        </authorList>
    </citation>
    <scope>NUCLEOTIDE SEQUENCE</scope>
    <source>
        <strain evidence="1">RHP3577 ss4</strain>
    </source>
</reference>
<keyword evidence="2" id="KW-1185">Reference proteome</keyword>
<comment type="caution">
    <text evidence="1">The sequence shown here is derived from an EMBL/GenBank/DDBJ whole genome shotgun (WGS) entry which is preliminary data.</text>
</comment>
<organism evidence="1 2">
    <name type="scientific">Lentinula lateritia</name>
    <dbReference type="NCBI Taxonomy" id="40482"/>
    <lineage>
        <taxon>Eukaryota</taxon>
        <taxon>Fungi</taxon>
        <taxon>Dikarya</taxon>
        <taxon>Basidiomycota</taxon>
        <taxon>Agaricomycotina</taxon>
        <taxon>Agaricomycetes</taxon>
        <taxon>Agaricomycetidae</taxon>
        <taxon>Agaricales</taxon>
        <taxon>Marasmiineae</taxon>
        <taxon>Omphalotaceae</taxon>
        <taxon>Lentinula</taxon>
    </lineage>
</organism>
<sequence length="100" mass="11326">MLRQIVLSDLAHVAATWIGGTYSASYNSNTHANNTKDYSQRPKLVPKFTTIISERHKIRYVHGRRSPENPQDAGRGRIFTSELKQKHCPINLSPPNQLSL</sequence>
<dbReference type="EMBL" id="JANVFT010000028">
    <property type="protein sequence ID" value="KAJ4496524.1"/>
    <property type="molecule type" value="Genomic_DNA"/>
</dbReference>
<name>A0ABQ8VJD9_9AGAR</name>
<gene>
    <name evidence="1" type="ORF">C8R41DRAFT_270690</name>
</gene>
<proteinExistence type="predicted"/>
<dbReference type="Proteomes" id="UP001150217">
    <property type="component" value="Unassembled WGS sequence"/>
</dbReference>